<organism evidence="7 8">
    <name type="scientific">Prorocentrum cordatum</name>
    <dbReference type="NCBI Taxonomy" id="2364126"/>
    <lineage>
        <taxon>Eukaryota</taxon>
        <taxon>Sar</taxon>
        <taxon>Alveolata</taxon>
        <taxon>Dinophyceae</taxon>
        <taxon>Prorocentrales</taxon>
        <taxon>Prorocentraceae</taxon>
        <taxon>Prorocentrum</taxon>
    </lineage>
</organism>
<dbReference type="PROSITE" id="PS50088">
    <property type="entry name" value="ANK_REPEAT"/>
    <property type="match status" value="1"/>
</dbReference>
<feature type="compositionally biased region" description="Basic and acidic residues" evidence="4">
    <location>
        <begin position="496"/>
        <end position="508"/>
    </location>
</feature>
<feature type="non-terminal residue" evidence="7">
    <location>
        <position position="2079"/>
    </location>
</feature>
<keyword evidence="5" id="KW-0812">Transmembrane</keyword>
<dbReference type="SMART" id="SM00248">
    <property type="entry name" value="ANK"/>
    <property type="match status" value="2"/>
</dbReference>
<feature type="domain" description="CSD" evidence="6">
    <location>
        <begin position="408"/>
        <end position="481"/>
    </location>
</feature>
<feature type="repeat" description="ANK" evidence="3">
    <location>
        <begin position="132"/>
        <end position="164"/>
    </location>
</feature>
<dbReference type="Gene3D" id="2.40.50.140">
    <property type="entry name" value="Nucleic acid-binding proteins"/>
    <property type="match status" value="1"/>
</dbReference>
<dbReference type="PANTHER" id="PTHR24171">
    <property type="entry name" value="ANKYRIN REPEAT DOMAIN-CONTAINING PROTEIN 39-RELATED"/>
    <property type="match status" value="1"/>
</dbReference>
<keyword evidence="5" id="KW-1133">Transmembrane helix</keyword>
<feature type="transmembrane region" description="Helical" evidence="5">
    <location>
        <begin position="1695"/>
        <end position="1716"/>
    </location>
</feature>
<dbReference type="InterPro" id="IPR012340">
    <property type="entry name" value="NA-bd_OB-fold"/>
</dbReference>
<reference evidence="7" key="1">
    <citation type="submission" date="2023-10" db="EMBL/GenBank/DDBJ databases">
        <authorList>
            <person name="Chen Y."/>
            <person name="Shah S."/>
            <person name="Dougan E. K."/>
            <person name="Thang M."/>
            <person name="Chan C."/>
        </authorList>
    </citation>
    <scope>NUCLEOTIDE SEQUENCE [LARGE SCALE GENOMIC DNA]</scope>
</reference>
<dbReference type="EMBL" id="CAUYUJ010003603">
    <property type="protein sequence ID" value="CAK0805983.1"/>
    <property type="molecule type" value="Genomic_DNA"/>
</dbReference>
<dbReference type="InterPro" id="IPR002110">
    <property type="entry name" value="Ankyrin_rpt"/>
</dbReference>
<dbReference type="Proteomes" id="UP001189429">
    <property type="component" value="Unassembled WGS sequence"/>
</dbReference>
<comment type="caution">
    <text evidence="7">The sequence shown here is derived from an EMBL/GenBank/DDBJ whole genome shotgun (WGS) entry which is preliminary data.</text>
</comment>
<dbReference type="Pfam" id="PF12796">
    <property type="entry name" value="Ank_2"/>
    <property type="match status" value="1"/>
</dbReference>
<evidence type="ECO:0000256" key="2">
    <source>
        <dbReference type="ARBA" id="ARBA00023043"/>
    </source>
</evidence>
<feature type="transmembrane region" description="Helical" evidence="5">
    <location>
        <begin position="1990"/>
        <end position="2009"/>
    </location>
</feature>
<feature type="transmembrane region" description="Helical" evidence="5">
    <location>
        <begin position="1900"/>
        <end position="1925"/>
    </location>
</feature>
<dbReference type="SUPFAM" id="SSF48403">
    <property type="entry name" value="Ankyrin repeat"/>
    <property type="match status" value="1"/>
</dbReference>
<dbReference type="InterPro" id="IPR011129">
    <property type="entry name" value="CSD"/>
</dbReference>
<feature type="compositionally biased region" description="Basic and acidic residues" evidence="4">
    <location>
        <begin position="652"/>
        <end position="670"/>
    </location>
</feature>
<feature type="transmembrane region" description="Helical" evidence="5">
    <location>
        <begin position="1655"/>
        <end position="1675"/>
    </location>
</feature>
<dbReference type="InterPro" id="IPR036770">
    <property type="entry name" value="Ankyrin_rpt-contain_sf"/>
</dbReference>
<dbReference type="SUPFAM" id="SSF50249">
    <property type="entry name" value="Nucleic acid-binding proteins"/>
    <property type="match status" value="1"/>
</dbReference>
<evidence type="ECO:0000259" key="6">
    <source>
        <dbReference type="PROSITE" id="PS51857"/>
    </source>
</evidence>
<dbReference type="Gene3D" id="1.25.40.20">
    <property type="entry name" value="Ankyrin repeat-containing domain"/>
    <property type="match status" value="1"/>
</dbReference>
<keyword evidence="5" id="KW-0472">Membrane</keyword>
<feature type="region of interest" description="Disordered" evidence="4">
    <location>
        <begin position="369"/>
        <end position="399"/>
    </location>
</feature>
<feature type="region of interest" description="Disordered" evidence="4">
    <location>
        <begin position="652"/>
        <end position="715"/>
    </location>
</feature>
<evidence type="ECO:0000256" key="3">
    <source>
        <dbReference type="PROSITE-ProRule" id="PRU00023"/>
    </source>
</evidence>
<dbReference type="InterPro" id="IPR002059">
    <property type="entry name" value="CSP_DNA-bd"/>
</dbReference>
<dbReference type="PROSITE" id="PS51857">
    <property type="entry name" value="CSD_2"/>
    <property type="match status" value="1"/>
</dbReference>
<name>A0ABN9QL37_9DINO</name>
<keyword evidence="1" id="KW-0677">Repeat</keyword>
<dbReference type="PROSITE" id="PS50297">
    <property type="entry name" value="ANK_REP_REGION"/>
    <property type="match status" value="1"/>
</dbReference>
<gene>
    <name evidence="7" type="ORF">PCOR1329_LOCUS12363</name>
</gene>
<keyword evidence="2 3" id="KW-0040">ANK repeat</keyword>
<feature type="region of interest" description="Disordered" evidence="4">
    <location>
        <begin position="496"/>
        <end position="516"/>
    </location>
</feature>
<feature type="transmembrane region" description="Helical" evidence="5">
    <location>
        <begin position="1869"/>
        <end position="1885"/>
    </location>
</feature>
<protein>
    <recommendedName>
        <fullName evidence="6">CSD domain-containing protein</fullName>
    </recommendedName>
</protein>
<dbReference type="SMART" id="SM00357">
    <property type="entry name" value="CSP"/>
    <property type="match status" value="1"/>
</dbReference>
<feature type="region of interest" description="Disordered" evidence="4">
    <location>
        <begin position="1084"/>
        <end position="1106"/>
    </location>
</feature>
<evidence type="ECO:0000256" key="5">
    <source>
        <dbReference type="SAM" id="Phobius"/>
    </source>
</evidence>
<accession>A0ABN9QL37</accession>
<feature type="region of interest" description="Disordered" evidence="4">
    <location>
        <begin position="1542"/>
        <end position="1632"/>
    </location>
</feature>
<evidence type="ECO:0000256" key="1">
    <source>
        <dbReference type="ARBA" id="ARBA00022737"/>
    </source>
</evidence>
<evidence type="ECO:0000256" key="4">
    <source>
        <dbReference type="SAM" id="MobiDB-lite"/>
    </source>
</evidence>
<proteinExistence type="predicted"/>
<evidence type="ECO:0000313" key="7">
    <source>
        <dbReference type="EMBL" id="CAK0805983.1"/>
    </source>
</evidence>
<keyword evidence="8" id="KW-1185">Reference proteome</keyword>
<feature type="transmembrane region" description="Helical" evidence="5">
    <location>
        <begin position="1842"/>
        <end position="1862"/>
    </location>
</feature>
<sequence>MVSEHFANICSNERAILEITSGAPPVLLQRPQQQSMESIDGTLYKRLLRGMLFDRRRSEELLLRELGNPSLEVRAGAEGSLLLVHVSTSEARMEGEADVLSLLHAAAATGLVRVCARFIAEGLDVNERAGRQQTTPLHLAASKGEVGVVELLLRMQADPSSVDGAGHSVLRCAVAAAAELQDQQGSCGMTAGGTSVSQQFKVCSLLLIAGAEDTTGGDGVDGEKIQGAEEMIERHNLTGMQKLFHLHRRLRSLKEKVAIDEACVAELCELQFETAMLVIHVFHRYLSPSPAAAATEFRAFVASDYIQERNKIQMMGNRLAKKLGLKKRAVDVIVALPPEAARLALSTLKVEETQPKVYDISYELNPHLQRPADELDDGGAEEVAQPHNSTARDPPPSVRKIMEDSANRYTGRVRKWDSERGFGFAVQDPKDGEEGCKDIFVHRKNIVGSTPTNHIDLKEGGKISYRLGDQEGRPRALEAAMIDEHGGFLPIHLQKSEKESGRVGRDEVSDGGGSESELNFTRATIRHVRMSRDVQECAKEKRVDLDAWFRCTGLRRHGSNRRDDALWKREVDRRVEFFLEKSTSPLQKRDFDFRVKRFMLEFCVQSSVGKVSETLAMLEDLTVGKSRDAVRSWPAYLATLLRRSDPKLYESLADRDRRDRRSDEKIKEEPSPSTALSNGYAAEPAREASEAGDSSDAYSEEFEAPAPESRPEGHGIQTFDLRVRCEFRGGASRCVAAATARLAALLATHLFAGLAKAGGPAGPTAHELARPTLCFAGVLGGRLGSKAGAVGAPRLQRRLRGGASAKAAKDWPSGAELDAATRVRWAEGRPADAKPVHLATDAAPLLAQSGDVLARAQAAEGRVIVAVELLAPLAPAAARASQRASELVVYVSRPEHVPARHLVRLAGKMEAEHGFALASFYARTYRNAEKTVLERQRSEALRTRRDLRARFTGSDPSHNTELIETELLLARLTYRIRALSYRITTERNASLTAWRVGSQTRALPPLRTLKYFARSAAHSVDGAWNLRLTANYIAGLPVGSGSTGAFFLPLSRGFVYRAPCDAMASSALAPPAQQEMDLSALLKRHKPSGGSATEKVEPKDKRQRGPAIASMADASEDALMAVEGALKSRDLQQAVTILLKMACQHAQQLRDLAASEWISIVLPSTATSIVAAREAGKLCSEAAQIPAAKPVLNSPHLYIAHAVFKRLSASEEAKQKAPQGHALLCTFYQQFVCKVTGSELRLMVRHFRLRKCYNDQCTRAQFAFADKITLKYDNPDGPRETTASKLELEQSLVKCFEAEGGRQKMGAAPQGHLESMAQKLLDKNRQTHQGGKTMGELPRAAARATPPETAHAILSAAADAMAEQDGARAGACWGPSAGAAKLRPGPRGTGPGRGAWLPAQKMEAVPQKLNGGLDHRLARRGREGRAKGDGAPIDFCAVSSTVLGWSEDARGYELACAFPRTLFDGTITDDGVPPGTTWSGKRWAAVCMVRRLVQKGQYARTDAPRKDTDPGHHRTSTLVDWLASLYPSVLTDDAVVQSELDATGVDPVPTPSGSDEPPRADPSPRAQARTGDGAVTDTALGDQAERLRPQHTLGEDAESGQATKPNAKQAATTDDDTRPADPDNSVDFGDGIQGSETEALPRLLARLLFHAAKTFLVQVLAFGKAFSLLLLARLLVHVAKTFRVQGFAFGKEKTWFRAVAEMVLVTLGVGMLAAMIGGCVLCMRKQLPQEDEAETDATAGEPAAAPAKAARSCGMPFAPGGADDHDTTTQLMDGLQALSAKLQPEIPRLKQLVQERATEVGENAKAFVCLELEDVAKSLRQVMAEDEAELMLEWNATVDANLPPMSVILSGCMSPIIMSTALLNHTLQFFMLFLPVAVLCVAAMINDHGAQICVIPTLKIWLWVGGTLSILLCLTHGAMAARIYLGQRAISKKAEELDALMETGPPDVAVPAPSSQEVFMRGSILLQSAAHLHHEIQTSIFYNINGACTLMWLPCTFWIACIIIFWTFYPGVIAFHPKASVPPSPIQMTTFNPRLRAQAASSHTVHLLPLIPSIWRPFLFGLFPNEEEVALRFLLTSWR</sequence>
<evidence type="ECO:0000313" key="8">
    <source>
        <dbReference type="Proteomes" id="UP001189429"/>
    </source>
</evidence>